<dbReference type="PROSITE" id="PS50053">
    <property type="entry name" value="UBIQUITIN_2"/>
    <property type="match status" value="1"/>
</dbReference>
<evidence type="ECO:0000313" key="9">
    <source>
        <dbReference type="EMBL" id="AET39042.1"/>
    </source>
</evidence>
<dbReference type="Gene3D" id="1.10.10.540">
    <property type="entry name" value="XPC-binding domain"/>
    <property type="match status" value="1"/>
</dbReference>
<keyword evidence="5" id="KW-0963">Cytoplasm</keyword>
<dbReference type="InterPro" id="IPR029071">
    <property type="entry name" value="Ubiquitin-like_domsf"/>
</dbReference>
<dbReference type="InterPro" id="IPR009060">
    <property type="entry name" value="UBA-like_sf"/>
</dbReference>
<evidence type="ECO:0000256" key="6">
    <source>
        <dbReference type="SAM" id="MobiDB-lite"/>
    </source>
</evidence>
<dbReference type="FunCoup" id="G8JQQ8">
    <property type="interactions" value="1000"/>
</dbReference>
<dbReference type="FunFam" id="1.10.8.10:FF:000003">
    <property type="entry name" value="UV excision repair protein RAD23 homolog"/>
    <property type="match status" value="1"/>
</dbReference>
<dbReference type="AlphaFoldDB" id="G8JQQ8"/>
<dbReference type="GO" id="GO:0005829">
    <property type="term" value="C:cytosol"/>
    <property type="evidence" value="ECO:0007669"/>
    <property type="project" value="TreeGrafter"/>
</dbReference>
<dbReference type="GO" id="GO:0003684">
    <property type="term" value="F:damaged DNA binding"/>
    <property type="evidence" value="ECO:0007669"/>
    <property type="project" value="UniProtKB-UniRule"/>
</dbReference>
<gene>
    <name evidence="9" type="ordered locus">Ecym_3572</name>
</gene>
<dbReference type="SUPFAM" id="SSF54236">
    <property type="entry name" value="Ubiquitin-like"/>
    <property type="match status" value="1"/>
</dbReference>
<dbReference type="Pfam" id="PF00627">
    <property type="entry name" value="UBA"/>
    <property type="match status" value="2"/>
</dbReference>
<dbReference type="GO" id="GO:0036503">
    <property type="term" value="P:ERAD pathway"/>
    <property type="evidence" value="ECO:0007669"/>
    <property type="project" value="EnsemblFungi"/>
</dbReference>
<dbReference type="Pfam" id="PF09280">
    <property type="entry name" value="XPC-binding"/>
    <property type="match status" value="1"/>
</dbReference>
<dbReference type="InterPro" id="IPR015360">
    <property type="entry name" value="XPC-bd"/>
</dbReference>
<dbReference type="InterPro" id="IPR004806">
    <property type="entry name" value="Rad23"/>
</dbReference>
<dbReference type="SMART" id="SM00165">
    <property type="entry name" value="UBA"/>
    <property type="match status" value="2"/>
</dbReference>
<dbReference type="Gene3D" id="1.10.8.10">
    <property type="entry name" value="DNA helicase RuvA subunit, C-terminal domain"/>
    <property type="match status" value="2"/>
</dbReference>
<dbReference type="InParanoid" id="G8JQQ8"/>
<dbReference type="InterPro" id="IPR000626">
    <property type="entry name" value="Ubiquitin-like_dom"/>
</dbReference>
<evidence type="ECO:0000256" key="5">
    <source>
        <dbReference type="RuleBase" id="RU367049"/>
    </source>
</evidence>
<dbReference type="STRING" id="931890.G8JQQ8"/>
<evidence type="ECO:0000256" key="1">
    <source>
        <dbReference type="ARBA" id="ARBA00022737"/>
    </source>
</evidence>
<feature type="domain" description="Ubiquitin-like" evidence="8">
    <location>
        <begin position="3"/>
        <end position="78"/>
    </location>
</feature>
<dbReference type="InterPro" id="IPR015940">
    <property type="entry name" value="UBA"/>
</dbReference>
<dbReference type="Pfam" id="PF00240">
    <property type="entry name" value="ubiquitin"/>
    <property type="match status" value="1"/>
</dbReference>
<dbReference type="HOGENOM" id="CLU_040364_0_0_1"/>
<accession>G8JQQ8</accession>
<dbReference type="PROSITE" id="PS50030">
    <property type="entry name" value="UBA"/>
    <property type="match status" value="2"/>
</dbReference>
<keyword evidence="10" id="KW-1185">Reference proteome</keyword>
<dbReference type="GO" id="GO:0030674">
    <property type="term" value="F:protein-macromolecule adaptor activity"/>
    <property type="evidence" value="ECO:0007669"/>
    <property type="project" value="EnsemblFungi"/>
</dbReference>
<dbReference type="eggNOG" id="KOG0011">
    <property type="taxonomic scope" value="Eukaryota"/>
</dbReference>
<dbReference type="SMART" id="SM00213">
    <property type="entry name" value="UBQ"/>
    <property type="match status" value="1"/>
</dbReference>
<dbReference type="SUPFAM" id="SSF46934">
    <property type="entry name" value="UBA-like"/>
    <property type="match status" value="2"/>
</dbReference>
<dbReference type="RefSeq" id="XP_003645859.1">
    <property type="nucleotide sequence ID" value="XM_003645811.1"/>
</dbReference>
<dbReference type="GO" id="GO:0000224">
    <property type="term" value="F:peptide-N4-(N-acetyl-beta-glucosaminyl)asparagine amidase activity"/>
    <property type="evidence" value="ECO:0007669"/>
    <property type="project" value="EnsemblFungi"/>
</dbReference>
<evidence type="ECO:0000259" key="8">
    <source>
        <dbReference type="PROSITE" id="PS50053"/>
    </source>
</evidence>
<dbReference type="Gene3D" id="3.10.20.90">
    <property type="entry name" value="Phosphatidylinositol 3-kinase Catalytic Subunit, Chain A, domain 1"/>
    <property type="match status" value="1"/>
</dbReference>
<name>G8JQQ8_ERECY</name>
<feature type="domain" description="UBA" evidence="7">
    <location>
        <begin position="162"/>
        <end position="202"/>
    </location>
</feature>
<feature type="region of interest" description="Disordered" evidence="6">
    <location>
        <begin position="357"/>
        <end position="381"/>
    </location>
</feature>
<dbReference type="CDD" id="cd14378">
    <property type="entry name" value="UBA1_Rhp23p_like"/>
    <property type="match status" value="1"/>
</dbReference>
<dbReference type="InterPro" id="IPR036353">
    <property type="entry name" value="XPC-bd_sf"/>
</dbReference>
<keyword evidence="2 5" id="KW-0227">DNA damage</keyword>
<dbReference type="GO" id="GO:0006289">
    <property type="term" value="P:nucleotide-excision repair"/>
    <property type="evidence" value="ECO:0007669"/>
    <property type="project" value="UniProtKB-UniRule"/>
</dbReference>
<protein>
    <recommendedName>
        <fullName evidence="5">UV excision repair protein RAD23</fullName>
    </recommendedName>
</protein>
<dbReference type="GO" id="GO:0070628">
    <property type="term" value="F:proteasome binding"/>
    <property type="evidence" value="ECO:0007669"/>
    <property type="project" value="EnsemblFungi"/>
</dbReference>
<feature type="compositionally biased region" description="Polar residues" evidence="6">
    <location>
        <begin position="142"/>
        <end position="152"/>
    </location>
</feature>
<dbReference type="KEGG" id="erc:Ecym_3572"/>
<dbReference type="OrthoDB" id="419317at2759"/>
<evidence type="ECO:0000313" key="10">
    <source>
        <dbReference type="Proteomes" id="UP000006790"/>
    </source>
</evidence>
<dbReference type="SUPFAM" id="SSF101238">
    <property type="entry name" value="XPC-binding domain"/>
    <property type="match status" value="1"/>
</dbReference>
<organism evidence="9 10">
    <name type="scientific">Eremothecium cymbalariae (strain CBS 270.75 / DBVPG 7215 / KCTC 17166 / NRRL Y-17582)</name>
    <name type="common">Yeast</name>
    <dbReference type="NCBI Taxonomy" id="931890"/>
    <lineage>
        <taxon>Eukaryota</taxon>
        <taxon>Fungi</taxon>
        <taxon>Dikarya</taxon>
        <taxon>Ascomycota</taxon>
        <taxon>Saccharomycotina</taxon>
        <taxon>Saccharomycetes</taxon>
        <taxon>Saccharomycetales</taxon>
        <taxon>Saccharomycetaceae</taxon>
        <taxon>Eremothecium</taxon>
    </lineage>
</organism>
<evidence type="ECO:0000259" key="7">
    <source>
        <dbReference type="PROSITE" id="PS50030"/>
    </source>
</evidence>
<comment type="function">
    <text evidence="5">Multiubiquitin chain receptor involved in modulation of proteasomal degradation. Involved in nucleotide excision repair.</text>
</comment>
<keyword evidence="3 5" id="KW-0234">DNA repair</keyword>
<dbReference type="GO" id="GO:0000122">
    <property type="term" value="P:negative regulation of transcription by RNA polymerase II"/>
    <property type="evidence" value="ECO:0007669"/>
    <property type="project" value="EnsemblFungi"/>
</dbReference>
<keyword evidence="1" id="KW-0677">Repeat</keyword>
<sequence>MHITINFKDFKKEKLPLQLSPTATIAEAKQLLAKEKQCDESQLKMIFSGKVLQDGHTLDACKLKDGDQVIFMISKKKTGTLMSPAATTTSTETKVTEAAAPGIRAVESSSDKAKKTAGAPEGTAMAATTSSAVAAVDAGAAQPTNTTGSDSNPPDHGFVTGSQRNETIERIMEMGYERSQVESALRAAFNNPDRAVEYLLMGIPEHLQAAPQPAGSGVVAASQSMDTSSAIAPTVESATAGVTTATTHTGGASAHEDNLFAQAAAAESGDTAGVTEASATGTLSHGSSPLQTIGLTFEDLMQLRGVINGDPEALPPLLESLSDRYPEVREQIMGNPEMFISMLLQAVGGAIPSDSLDDAMSFRTEGEGEDGNTHANSEANPDGAVVSVSEAAQDRLQLTSDDITAIDRLCELGFDRDLVVQVYVACDKNEDITADMLFNNYAD</sequence>
<reference evidence="10" key="1">
    <citation type="journal article" date="2012" name="G3 (Bethesda)">
        <title>Pichia sorbitophila, an interspecies yeast hybrid reveals early steps of genome resolution following polyploidization.</title>
        <authorList>
            <person name="Leh Louis V."/>
            <person name="Despons L."/>
            <person name="Friedrich A."/>
            <person name="Martin T."/>
            <person name="Durrens P."/>
            <person name="Casaregola S."/>
            <person name="Neuveglise C."/>
            <person name="Fairhead C."/>
            <person name="Marck C."/>
            <person name="Cruz J.A."/>
            <person name="Straub M.L."/>
            <person name="Kugler V."/>
            <person name="Sacerdot C."/>
            <person name="Uzunov Z."/>
            <person name="Thierry A."/>
            <person name="Weiss S."/>
            <person name="Bleykasten C."/>
            <person name="De Montigny J."/>
            <person name="Jacques N."/>
            <person name="Jung P."/>
            <person name="Lemaire M."/>
            <person name="Mallet S."/>
            <person name="Morel G."/>
            <person name="Richard G.F."/>
            <person name="Sarkar A."/>
            <person name="Savel G."/>
            <person name="Schacherer J."/>
            <person name="Seret M.L."/>
            <person name="Talla E."/>
            <person name="Samson G."/>
            <person name="Jubin C."/>
            <person name="Poulain J."/>
            <person name="Vacherie B."/>
            <person name="Barbe V."/>
            <person name="Pelletier E."/>
            <person name="Sherman D.J."/>
            <person name="Westhof E."/>
            <person name="Weissenbach J."/>
            <person name="Baret P.V."/>
            <person name="Wincker P."/>
            <person name="Gaillardin C."/>
            <person name="Dujon B."/>
            <person name="Souciet J.L."/>
        </authorList>
    </citation>
    <scope>NUCLEOTIDE SEQUENCE [LARGE SCALE GENOMIC DNA]</scope>
    <source>
        <strain evidence="10">CBS 270.75 / DBVPG 7215 / KCTC 17166 / NRRL Y-17582</strain>
    </source>
</reference>
<dbReference type="FunFam" id="1.10.8.10:FF:000002">
    <property type="entry name" value="UV excision repair protein RAD23 homolog"/>
    <property type="match status" value="1"/>
</dbReference>
<dbReference type="EMBL" id="CP002499">
    <property type="protein sequence ID" value="AET39042.1"/>
    <property type="molecule type" value="Genomic_DNA"/>
</dbReference>
<dbReference type="GO" id="GO:0043130">
    <property type="term" value="F:ubiquitin binding"/>
    <property type="evidence" value="ECO:0007669"/>
    <property type="project" value="UniProtKB-UniRule"/>
</dbReference>
<dbReference type="PANTHER" id="PTHR10621">
    <property type="entry name" value="UV EXCISION REPAIR PROTEIN RAD23"/>
    <property type="match status" value="1"/>
</dbReference>
<dbReference type="Proteomes" id="UP000006790">
    <property type="component" value="Chromosome 3"/>
</dbReference>
<evidence type="ECO:0000256" key="2">
    <source>
        <dbReference type="ARBA" id="ARBA00022763"/>
    </source>
</evidence>
<feature type="region of interest" description="Disordered" evidence="6">
    <location>
        <begin position="140"/>
        <end position="161"/>
    </location>
</feature>
<comment type="subcellular location">
    <subcellularLocation>
        <location evidence="5">Nucleus</location>
    </subcellularLocation>
    <subcellularLocation>
        <location evidence="5">Cytoplasm</location>
    </subcellularLocation>
</comment>
<evidence type="ECO:0000256" key="3">
    <source>
        <dbReference type="ARBA" id="ARBA00023204"/>
    </source>
</evidence>
<dbReference type="OMA" id="PHMLEPI"/>
<feature type="domain" description="UBA" evidence="7">
    <location>
        <begin position="399"/>
        <end position="440"/>
    </location>
</feature>
<dbReference type="GO" id="GO:0000111">
    <property type="term" value="C:nucleotide-excision repair factor 2 complex"/>
    <property type="evidence" value="ECO:0007669"/>
    <property type="project" value="EnsemblFungi"/>
</dbReference>
<dbReference type="PANTHER" id="PTHR10621:SF0">
    <property type="entry name" value="UV EXCISION REPAIR PROTEIN RAD23"/>
    <property type="match status" value="1"/>
</dbReference>
<evidence type="ECO:0000256" key="4">
    <source>
        <dbReference type="ARBA" id="ARBA00023242"/>
    </source>
</evidence>
<dbReference type="GO" id="GO:0005654">
    <property type="term" value="C:nucleoplasm"/>
    <property type="evidence" value="ECO:0007669"/>
    <property type="project" value="TreeGrafter"/>
</dbReference>
<dbReference type="GO" id="GO:0043161">
    <property type="term" value="P:proteasome-mediated ubiquitin-dependent protein catabolic process"/>
    <property type="evidence" value="ECO:0007669"/>
    <property type="project" value="UniProtKB-UniRule"/>
</dbReference>
<proteinExistence type="inferred from homology"/>
<dbReference type="PRINTS" id="PR01839">
    <property type="entry name" value="RAD23PROTEIN"/>
</dbReference>
<keyword evidence="4 5" id="KW-0539">Nucleus</keyword>
<dbReference type="NCBIfam" id="TIGR00601">
    <property type="entry name" value="rad23"/>
    <property type="match status" value="1"/>
</dbReference>
<comment type="similarity">
    <text evidence="5">Belongs to the RAD23 family.</text>
</comment>
<dbReference type="GeneID" id="11471127"/>
<dbReference type="GO" id="GO:0036435">
    <property type="term" value="F:K48-linked polyubiquitin modification-dependent protein binding"/>
    <property type="evidence" value="ECO:0007669"/>
    <property type="project" value="EnsemblFungi"/>
</dbReference>
<dbReference type="GO" id="GO:0120125">
    <property type="term" value="C:PNGase complex"/>
    <property type="evidence" value="ECO:0007669"/>
    <property type="project" value="EnsemblFungi"/>
</dbReference>
<dbReference type="CDD" id="cd01805">
    <property type="entry name" value="Ubl_Rad23"/>
    <property type="match status" value="1"/>
</dbReference>